<protein>
    <recommendedName>
        <fullName evidence="3">Nucleotidyl transferase AbiEii/AbiGii toxin family protein</fullName>
    </recommendedName>
</protein>
<reference evidence="1 2" key="1">
    <citation type="submission" date="2024-02" db="EMBL/GenBank/DDBJ databases">
        <title>A nitrogen-fixing paenibacillus bacterium.</title>
        <authorList>
            <person name="Zhang W.L."/>
            <person name="Chen S.F."/>
        </authorList>
    </citation>
    <scope>NUCLEOTIDE SEQUENCE [LARGE SCALE GENOMIC DNA]</scope>
    <source>
        <strain evidence="1 2">M1</strain>
    </source>
</reference>
<evidence type="ECO:0000313" key="1">
    <source>
        <dbReference type="EMBL" id="MEF2964367.1"/>
    </source>
</evidence>
<accession>A0ABU7VNC1</accession>
<dbReference type="SUPFAM" id="SSF81301">
    <property type="entry name" value="Nucleotidyltransferase"/>
    <property type="match status" value="1"/>
</dbReference>
<organism evidence="1 2">
    <name type="scientific">Paenibacillus haidiansis</name>
    <dbReference type="NCBI Taxonomy" id="1574488"/>
    <lineage>
        <taxon>Bacteria</taxon>
        <taxon>Bacillati</taxon>
        <taxon>Bacillota</taxon>
        <taxon>Bacilli</taxon>
        <taxon>Bacillales</taxon>
        <taxon>Paenibacillaceae</taxon>
        <taxon>Paenibacillus</taxon>
    </lineage>
</organism>
<keyword evidence="2" id="KW-1185">Reference proteome</keyword>
<sequence length="213" mass="23639">MSTNDGGFDEWNSGIGQALRELAMRLSDTDGSWLLGGSSGLWLQGVKLAAPPRDIDVYADLPHAGALHGLLSDQALDEPRLDESGLYISMLSHYRLHDYTTELVGGFRVNTEGARYKTEVSEVLAPAAESVRLGDATVRVMPLAHEFVFNVLRDRPDRYLAIAEVMRRQPERHLPLLATLLERNLWTAELVAKMAEMLDRPLLSLSWGALESN</sequence>
<evidence type="ECO:0000313" key="2">
    <source>
        <dbReference type="Proteomes" id="UP001306950"/>
    </source>
</evidence>
<gene>
    <name evidence="1" type="ORF">V3851_00875</name>
</gene>
<dbReference type="Proteomes" id="UP001306950">
    <property type="component" value="Unassembled WGS sequence"/>
</dbReference>
<dbReference type="Gene3D" id="3.30.460.40">
    <property type="match status" value="1"/>
</dbReference>
<evidence type="ECO:0008006" key="3">
    <source>
        <dbReference type="Google" id="ProtNLM"/>
    </source>
</evidence>
<dbReference type="RefSeq" id="WP_331844603.1">
    <property type="nucleotide sequence ID" value="NZ_JAZHPZ010000001.1"/>
</dbReference>
<dbReference type="InterPro" id="IPR043519">
    <property type="entry name" value="NT_sf"/>
</dbReference>
<name>A0ABU7VNC1_9BACL</name>
<dbReference type="EMBL" id="JAZHPZ010000001">
    <property type="protein sequence ID" value="MEF2964367.1"/>
    <property type="molecule type" value="Genomic_DNA"/>
</dbReference>
<proteinExistence type="predicted"/>
<comment type="caution">
    <text evidence="1">The sequence shown here is derived from an EMBL/GenBank/DDBJ whole genome shotgun (WGS) entry which is preliminary data.</text>
</comment>